<accession>A0A7V8JNL1</accession>
<dbReference type="AlphaFoldDB" id="A0A7V8JNL1"/>
<name>A0A7V8JNL1_STEMA</name>
<comment type="caution">
    <text evidence="2">The sequence shown here is derived from an EMBL/GenBank/DDBJ whole genome shotgun (WGS) entry which is preliminary data.</text>
</comment>
<keyword evidence="1" id="KW-0732">Signal</keyword>
<dbReference type="Pfam" id="PF20101">
    <property type="entry name" value="DUF6491"/>
    <property type="match status" value="1"/>
</dbReference>
<sequence length="148" mass="15655">MKPLLALAGVCLALSACATTGRLDDTQTLALYNAHAGPPVNDMLLFGSINGWTALGDSALAVWTRPSEAYLLKLAGPCQGLDFAMAIGVTSSGSRVSRGFDRVLVRDPGGLPQLPCTISSIQKLDVKSLKASEKELRQAQVQEREAQD</sequence>
<dbReference type="Proteomes" id="UP000487117">
    <property type="component" value="Unassembled WGS sequence"/>
</dbReference>
<feature type="chain" id="PRO_5031155472" description="Lipoprotein" evidence="1">
    <location>
        <begin position="19"/>
        <end position="148"/>
    </location>
</feature>
<dbReference type="InterPro" id="IPR045500">
    <property type="entry name" value="DUF6491"/>
</dbReference>
<gene>
    <name evidence="2" type="ORF">GAK31_00862</name>
</gene>
<dbReference type="EMBL" id="WNDS01000001">
    <property type="protein sequence ID" value="KAF1017594.1"/>
    <property type="molecule type" value="Genomic_DNA"/>
</dbReference>
<proteinExistence type="predicted"/>
<evidence type="ECO:0000313" key="2">
    <source>
        <dbReference type="EMBL" id="KAF1017594.1"/>
    </source>
</evidence>
<protein>
    <recommendedName>
        <fullName evidence="4">Lipoprotein</fullName>
    </recommendedName>
</protein>
<evidence type="ECO:0000313" key="3">
    <source>
        <dbReference type="Proteomes" id="UP000487117"/>
    </source>
</evidence>
<dbReference type="PROSITE" id="PS51257">
    <property type="entry name" value="PROKAR_LIPOPROTEIN"/>
    <property type="match status" value="1"/>
</dbReference>
<reference evidence="3" key="1">
    <citation type="journal article" date="2020" name="MBio">
        <title>Horizontal gene transfer to a defensive symbiont with a reduced genome amongst a multipartite beetle microbiome.</title>
        <authorList>
            <person name="Waterworth S.C."/>
            <person name="Florez L.V."/>
            <person name="Rees E.R."/>
            <person name="Hertweck C."/>
            <person name="Kaltenpoth M."/>
            <person name="Kwan J.C."/>
        </authorList>
    </citation>
    <scope>NUCLEOTIDE SEQUENCE [LARGE SCALE GENOMIC DNA]</scope>
</reference>
<organism evidence="2 3">
    <name type="scientific">Stenotrophomonas maltophilia</name>
    <name type="common">Pseudomonas maltophilia</name>
    <name type="synonym">Xanthomonas maltophilia</name>
    <dbReference type="NCBI Taxonomy" id="40324"/>
    <lineage>
        <taxon>Bacteria</taxon>
        <taxon>Pseudomonadati</taxon>
        <taxon>Pseudomonadota</taxon>
        <taxon>Gammaproteobacteria</taxon>
        <taxon>Lysobacterales</taxon>
        <taxon>Lysobacteraceae</taxon>
        <taxon>Stenotrophomonas</taxon>
        <taxon>Stenotrophomonas maltophilia group</taxon>
    </lineage>
</organism>
<feature type="signal peptide" evidence="1">
    <location>
        <begin position="1"/>
        <end position="18"/>
    </location>
</feature>
<evidence type="ECO:0000256" key="1">
    <source>
        <dbReference type="SAM" id="SignalP"/>
    </source>
</evidence>
<evidence type="ECO:0008006" key="4">
    <source>
        <dbReference type="Google" id="ProtNLM"/>
    </source>
</evidence>